<evidence type="ECO:0000256" key="1">
    <source>
        <dbReference type="SAM" id="SignalP"/>
    </source>
</evidence>
<gene>
    <name evidence="2" type="ordered locus">Spea_2166</name>
</gene>
<dbReference type="KEGG" id="spl:Spea_2166"/>
<dbReference type="Proteomes" id="UP000002608">
    <property type="component" value="Chromosome"/>
</dbReference>
<dbReference type="RefSeq" id="WP_012155402.1">
    <property type="nucleotide sequence ID" value="NC_009901.1"/>
</dbReference>
<dbReference type="STRING" id="398579.Spea_2166"/>
<dbReference type="Pfam" id="PF06980">
    <property type="entry name" value="DUF1302"/>
    <property type="match status" value="1"/>
</dbReference>
<dbReference type="PROSITE" id="PS51257">
    <property type="entry name" value="PROKAR_LIPOPROTEIN"/>
    <property type="match status" value="1"/>
</dbReference>
<organism evidence="2 3">
    <name type="scientific">Shewanella pealeana (strain ATCC 700345 / ANG-SQ1)</name>
    <dbReference type="NCBI Taxonomy" id="398579"/>
    <lineage>
        <taxon>Bacteria</taxon>
        <taxon>Pseudomonadati</taxon>
        <taxon>Pseudomonadota</taxon>
        <taxon>Gammaproteobacteria</taxon>
        <taxon>Alteromonadales</taxon>
        <taxon>Shewanellaceae</taxon>
        <taxon>Shewanella</taxon>
    </lineage>
</organism>
<dbReference type="EMBL" id="CP000851">
    <property type="protein sequence ID" value="ABV87486.1"/>
    <property type="molecule type" value="Genomic_DNA"/>
</dbReference>
<reference evidence="2 3" key="1">
    <citation type="submission" date="2007-10" db="EMBL/GenBank/DDBJ databases">
        <title>Complete sequence of Shewanella pealeana ATCC 700345.</title>
        <authorList>
            <consortium name="US DOE Joint Genome Institute"/>
            <person name="Copeland A."/>
            <person name="Lucas S."/>
            <person name="Lapidus A."/>
            <person name="Barry K."/>
            <person name="Glavina del Rio T."/>
            <person name="Dalin E."/>
            <person name="Tice H."/>
            <person name="Pitluck S."/>
            <person name="Chertkov O."/>
            <person name="Brettin T."/>
            <person name="Bruce D."/>
            <person name="Detter J.C."/>
            <person name="Han C."/>
            <person name="Schmutz J."/>
            <person name="Larimer F."/>
            <person name="Land M."/>
            <person name="Hauser L."/>
            <person name="Kyrpides N."/>
            <person name="Kim E."/>
            <person name="Zhao J.-S.Z."/>
            <person name="Manno D."/>
            <person name="Hawari J."/>
            <person name="Richardson P."/>
        </authorList>
    </citation>
    <scope>NUCLEOTIDE SEQUENCE [LARGE SCALE GENOMIC DNA]</scope>
    <source>
        <strain evidence="3">ATCC 700345 / ANG-SQ1</strain>
    </source>
</reference>
<dbReference type="HOGENOM" id="CLU_016532_0_0_6"/>
<evidence type="ECO:0000313" key="2">
    <source>
        <dbReference type="EMBL" id="ABV87486.1"/>
    </source>
</evidence>
<keyword evidence="1" id="KW-0732">Signal</keyword>
<proteinExistence type="predicted"/>
<protein>
    <recommendedName>
        <fullName evidence="4">DUF1302 domain-containing protein</fullName>
    </recommendedName>
</protein>
<dbReference type="SUPFAM" id="SSF56935">
    <property type="entry name" value="Porins"/>
    <property type="match status" value="1"/>
</dbReference>
<feature type="chain" id="PRO_5002723274" description="DUF1302 domain-containing protein" evidence="1">
    <location>
        <begin position="25"/>
        <end position="508"/>
    </location>
</feature>
<evidence type="ECO:0008006" key="4">
    <source>
        <dbReference type="Google" id="ProtNLM"/>
    </source>
</evidence>
<keyword evidence="3" id="KW-1185">Reference proteome</keyword>
<dbReference type="eggNOG" id="COG3203">
    <property type="taxonomic scope" value="Bacteria"/>
</dbReference>
<name>A8H4J9_SHEPA</name>
<dbReference type="InterPro" id="IPR010727">
    <property type="entry name" value="DUF1302"/>
</dbReference>
<accession>A8H4J9</accession>
<sequence>MKKFKRNTLALAILGSCLSSSAYSAETIKLGDDVTLDWKGTLTYSAGMRLEKPDEILAAGSQGDANFEQHDLIGNGLYLLLESHLRWGNSGLVVSGSTFYDDVYQDDKFSSEAQRWHGGYTRLLDLYAYTAFVLGDEGYVDLRVGQQVVAWGEALFFPSISLAQGPSDAIKSYVPGTEVKDILLPEQQVSVQAELTNNWSVMAHWQFNWEETIVASPGTFFSTSQAVGHGAYCLQALPDGTCAFGPRGPDITPDETSQWGVGSRYRITDVTELGLYYLNYNDRIPMVEIDIMANAGQFPSGGYNVRYFDEITLVGATMSTSTGPASIGAEVSYKDGAPALVTAFEMVQPSKAEILQANLNAIVNFGRTSIADATNLTIEASYVDILDVEARNIGIPGTPDTNELYYEDHSFAIAASLTLSYPGIFESWDMSIPLAYSNQLSGRVITGGVGGQGDNRARVGISFTHNPTGIQTSLDYVGYYGDPDVDEAYKERTLSDRDYIGLNVKWAF</sequence>
<dbReference type="OrthoDB" id="7052179at2"/>
<evidence type="ECO:0000313" key="3">
    <source>
        <dbReference type="Proteomes" id="UP000002608"/>
    </source>
</evidence>
<dbReference type="AlphaFoldDB" id="A8H4J9"/>
<feature type="signal peptide" evidence="1">
    <location>
        <begin position="1"/>
        <end position="24"/>
    </location>
</feature>